<keyword evidence="2 5" id="KW-0328">Glycosyltransferase</keyword>
<accession>A0ABV3UDY5</accession>
<keyword evidence="3 5" id="KW-0808">Transferase</keyword>
<proteinExistence type="inferred from homology"/>
<evidence type="ECO:0000256" key="2">
    <source>
        <dbReference type="ARBA" id="ARBA00022676"/>
    </source>
</evidence>
<dbReference type="PANTHER" id="PTHR43179">
    <property type="entry name" value="RHAMNOSYLTRANSFERASE WBBL"/>
    <property type="match status" value="1"/>
</dbReference>
<dbReference type="InterPro" id="IPR006194">
    <property type="entry name" value="Gly-tRNA-synth_heterodimer"/>
</dbReference>
<comment type="caution">
    <text evidence="5">The sequence shown here is derived from an EMBL/GenBank/DDBJ whole genome shotgun (WGS) entry which is preliminary data.</text>
</comment>
<dbReference type="EC" id="2.4.-.-" evidence="5"/>
<dbReference type="InterPro" id="IPR001173">
    <property type="entry name" value="Glyco_trans_2-like"/>
</dbReference>
<evidence type="ECO:0000256" key="1">
    <source>
        <dbReference type="ARBA" id="ARBA00006739"/>
    </source>
</evidence>
<dbReference type="PROSITE" id="PS50861">
    <property type="entry name" value="AA_TRNA_LIGASE_II_GLYAB"/>
    <property type="match status" value="1"/>
</dbReference>
<dbReference type="InterPro" id="IPR029044">
    <property type="entry name" value="Nucleotide-diphossugar_trans"/>
</dbReference>
<dbReference type="PANTHER" id="PTHR43179:SF12">
    <property type="entry name" value="GALACTOFURANOSYLTRANSFERASE GLFT2"/>
    <property type="match status" value="1"/>
</dbReference>
<dbReference type="Pfam" id="PF00535">
    <property type="entry name" value="Glycos_transf_2"/>
    <property type="match status" value="1"/>
</dbReference>
<evidence type="ECO:0000256" key="3">
    <source>
        <dbReference type="ARBA" id="ARBA00022679"/>
    </source>
</evidence>
<dbReference type="Proteomes" id="UP001558101">
    <property type="component" value="Unassembled WGS sequence"/>
</dbReference>
<dbReference type="GO" id="GO:0016757">
    <property type="term" value="F:glycosyltransferase activity"/>
    <property type="evidence" value="ECO:0007669"/>
    <property type="project" value="UniProtKB-KW"/>
</dbReference>
<keyword evidence="6" id="KW-1185">Reference proteome</keyword>
<dbReference type="Gene3D" id="3.90.550.10">
    <property type="entry name" value="Spore Coat Polysaccharide Biosynthesis Protein SpsA, Chain A"/>
    <property type="match status" value="1"/>
</dbReference>
<sequence length="236" mass="26679">MVIDVVVPVFNQMEKTTIFVNSLADQIESRLIIVDNGSDEDMQLYLNSLDATLITNEFNLGYTKGMNQGLLQVENDCVLFANNDVILPANVLQRMLEHLNKYDIIAPLTNMASVPDDGENPLLIGFDPLVDDLEKFSEAIYVKNHMRSISISSAYGHCLLMKREVLEKVGLLDESFESGYHTDDDFCRRALEFNFKIGLALDCFVFHFCHSTFSSLGIDSKSEIKKSKLIFEGKFK</sequence>
<dbReference type="SUPFAM" id="SSF53448">
    <property type="entry name" value="Nucleotide-diphospho-sugar transferases"/>
    <property type="match status" value="1"/>
</dbReference>
<protein>
    <submittedName>
        <fullName evidence="5">Glycosyltransferase family 2 protein</fullName>
        <ecNumber evidence="5">2.4.-.-</ecNumber>
    </submittedName>
</protein>
<comment type="similarity">
    <text evidence="1">Belongs to the glycosyltransferase 2 family.</text>
</comment>
<evidence type="ECO:0000313" key="5">
    <source>
        <dbReference type="EMBL" id="MEX3170600.1"/>
    </source>
</evidence>
<name>A0ABV3UDY5_9GAMM</name>
<gene>
    <name evidence="5" type="ORF">AB4M04_00695</name>
</gene>
<feature type="domain" description="Glycosyltransferase 2-like" evidence="4">
    <location>
        <begin position="5"/>
        <end position="169"/>
    </location>
</feature>
<dbReference type="RefSeq" id="WP_261413267.1">
    <property type="nucleotide sequence ID" value="NZ_CAMKRT010000001.1"/>
</dbReference>
<reference evidence="5 6" key="1">
    <citation type="submission" date="2024-07" db="EMBL/GenBank/DDBJ databases">
        <title>Genomes of novel Serratia strains from suburban soil.</title>
        <authorList>
            <person name="Markert E.X."/>
            <person name="Severe K."/>
            <person name="Severe L."/>
            <person name="Twing K.I."/>
            <person name="Ward L.M."/>
        </authorList>
    </citation>
    <scope>NUCLEOTIDE SEQUENCE [LARGE SCALE GENOMIC DNA]</scope>
    <source>
        <strain evidence="5 6">3C-UT</strain>
    </source>
</reference>
<organism evidence="5 6">
    <name type="scientific">Serratia quinivorans</name>
    <dbReference type="NCBI Taxonomy" id="137545"/>
    <lineage>
        <taxon>Bacteria</taxon>
        <taxon>Pseudomonadati</taxon>
        <taxon>Pseudomonadota</taxon>
        <taxon>Gammaproteobacteria</taxon>
        <taxon>Enterobacterales</taxon>
        <taxon>Yersiniaceae</taxon>
        <taxon>Serratia</taxon>
    </lineage>
</organism>
<evidence type="ECO:0000313" key="6">
    <source>
        <dbReference type="Proteomes" id="UP001558101"/>
    </source>
</evidence>
<evidence type="ECO:0000259" key="4">
    <source>
        <dbReference type="Pfam" id="PF00535"/>
    </source>
</evidence>
<dbReference type="EMBL" id="JBFQXQ010000001">
    <property type="protein sequence ID" value="MEX3170600.1"/>
    <property type="molecule type" value="Genomic_DNA"/>
</dbReference>